<evidence type="ECO:0000259" key="7">
    <source>
        <dbReference type="SMART" id="SM01005"/>
    </source>
</evidence>
<feature type="active site" description="Proton acceptor; specific for L-alanine" evidence="4">
    <location>
        <position position="267"/>
    </location>
</feature>
<accession>A0A9D1PXN8</accession>
<dbReference type="GO" id="GO:0030632">
    <property type="term" value="P:D-alanine biosynthetic process"/>
    <property type="evidence" value="ECO:0007669"/>
    <property type="project" value="UniProtKB-UniRule"/>
</dbReference>
<comment type="cofactor">
    <cofactor evidence="1 4 5">
        <name>pyridoxal 5'-phosphate</name>
        <dbReference type="ChEBI" id="CHEBI:597326"/>
    </cofactor>
</comment>
<dbReference type="PANTHER" id="PTHR30511:SF0">
    <property type="entry name" value="ALANINE RACEMASE, CATABOLIC-RELATED"/>
    <property type="match status" value="1"/>
</dbReference>
<dbReference type="SUPFAM" id="SSF51419">
    <property type="entry name" value="PLP-binding barrel"/>
    <property type="match status" value="1"/>
</dbReference>
<evidence type="ECO:0000313" key="8">
    <source>
        <dbReference type="EMBL" id="HIW00956.1"/>
    </source>
</evidence>
<feature type="domain" description="Alanine racemase C-terminal" evidence="7">
    <location>
        <begin position="246"/>
        <end position="377"/>
    </location>
</feature>
<feature type="binding site" evidence="4 6">
    <location>
        <position position="133"/>
    </location>
    <ligand>
        <name>substrate</name>
    </ligand>
</feature>
<gene>
    <name evidence="8" type="primary">alr</name>
    <name evidence="8" type="ORF">H9894_07190</name>
</gene>
<dbReference type="InterPro" id="IPR001608">
    <property type="entry name" value="Ala_racemase_N"/>
</dbReference>
<dbReference type="InterPro" id="IPR000821">
    <property type="entry name" value="Ala_racemase"/>
</dbReference>
<feature type="binding site" evidence="4 6">
    <location>
        <position position="315"/>
    </location>
    <ligand>
        <name>substrate</name>
    </ligand>
</feature>
<keyword evidence="3 4" id="KW-0413">Isomerase</keyword>
<comment type="pathway">
    <text evidence="4">Amino-acid biosynthesis; D-alanine biosynthesis; D-alanine from L-alanine: step 1/1.</text>
</comment>
<dbReference type="AlphaFoldDB" id="A0A9D1PXN8"/>
<evidence type="ECO:0000256" key="3">
    <source>
        <dbReference type="ARBA" id="ARBA00023235"/>
    </source>
</evidence>
<evidence type="ECO:0000256" key="5">
    <source>
        <dbReference type="PIRSR" id="PIRSR600821-50"/>
    </source>
</evidence>
<dbReference type="GO" id="GO:0030170">
    <property type="term" value="F:pyridoxal phosphate binding"/>
    <property type="evidence" value="ECO:0007669"/>
    <property type="project" value="UniProtKB-UniRule"/>
</dbReference>
<organism evidence="8 9">
    <name type="scientific">Candidatus Desulfovibrio intestinipullorum</name>
    <dbReference type="NCBI Taxonomy" id="2838536"/>
    <lineage>
        <taxon>Bacteria</taxon>
        <taxon>Pseudomonadati</taxon>
        <taxon>Thermodesulfobacteriota</taxon>
        <taxon>Desulfovibrionia</taxon>
        <taxon>Desulfovibrionales</taxon>
        <taxon>Desulfovibrionaceae</taxon>
        <taxon>Desulfovibrio</taxon>
    </lineage>
</organism>
<name>A0A9D1PXN8_9BACT</name>
<reference evidence="8" key="2">
    <citation type="submission" date="2021-04" db="EMBL/GenBank/DDBJ databases">
        <authorList>
            <person name="Gilroy R."/>
        </authorList>
    </citation>
    <scope>NUCLEOTIDE SEQUENCE</scope>
    <source>
        <strain evidence="8">ChiHecec2B26-446</strain>
    </source>
</reference>
<protein>
    <recommendedName>
        <fullName evidence="4">Alanine racemase</fullName>
        <ecNumber evidence="4">5.1.1.1</ecNumber>
    </recommendedName>
</protein>
<evidence type="ECO:0000256" key="4">
    <source>
        <dbReference type="HAMAP-Rule" id="MF_01201"/>
    </source>
</evidence>
<dbReference type="InterPro" id="IPR029066">
    <property type="entry name" value="PLP-binding_barrel"/>
</dbReference>
<comment type="catalytic activity">
    <reaction evidence="4">
        <text>L-alanine = D-alanine</text>
        <dbReference type="Rhea" id="RHEA:20249"/>
        <dbReference type="ChEBI" id="CHEBI:57416"/>
        <dbReference type="ChEBI" id="CHEBI:57972"/>
        <dbReference type="EC" id="5.1.1.1"/>
    </reaction>
</comment>
<dbReference type="PANTHER" id="PTHR30511">
    <property type="entry name" value="ALANINE RACEMASE"/>
    <property type="match status" value="1"/>
</dbReference>
<feature type="active site" description="Proton acceptor; specific for D-alanine" evidence="4">
    <location>
        <position position="35"/>
    </location>
</feature>
<dbReference type="NCBIfam" id="TIGR00492">
    <property type="entry name" value="alr"/>
    <property type="match status" value="1"/>
</dbReference>
<dbReference type="GO" id="GO:0008784">
    <property type="term" value="F:alanine racemase activity"/>
    <property type="evidence" value="ECO:0007669"/>
    <property type="project" value="UniProtKB-UniRule"/>
</dbReference>
<dbReference type="EC" id="5.1.1.1" evidence="4"/>
<dbReference type="Pfam" id="PF01168">
    <property type="entry name" value="Ala_racemase_N"/>
    <property type="match status" value="1"/>
</dbReference>
<proteinExistence type="inferred from homology"/>
<evidence type="ECO:0000256" key="1">
    <source>
        <dbReference type="ARBA" id="ARBA00001933"/>
    </source>
</evidence>
<keyword evidence="2 4" id="KW-0663">Pyridoxal phosphate</keyword>
<dbReference type="CDD" id="cd00430">
    <property type="entry name" value="PLPDE_III_AR"/>
    <property type="match status" value="1"/>
</dbReference>
<dbReference type="EMBL" id="DXHV01000066">
    <property type="protein sequence ID" value="HIW00956.1"/>
    <property type="molecule type" value="Genomic_DNA"/>
</dbReference>
<comment type="caution">
    <text evidence="8">The sequence shown here is derived from an EMBL/GenBank/DDBJ whole genome shotgun (WGS) entry which is preliminary data.</text>
</comment>
<sequence length="378" mass="40890">MSCHFTQAQCHIDLAALVRNFRRCGAPEKLMPVLKSDAYGHGLLEVARSLGQAGAQRFAVGCASEGQALREAGFAQDILPLMPPMTEEEWSTVTRFRLIPLVCSFAELEKALAHADAAAPLPIAIKVETGMHRLGFREEEIPALITRLQASPQLVPSMVVSHCSCADIPARKANTAQQILCFSSMASTLCAAFPAMRRSLFNSAGTLDTASMCNICDVSRPGIILYGGNPFANTSEEALGADFEWVMSLSTTILQVTELRKGEGVSYGQIYVADRDMRLAVVAAGYATGVQRNLTHKLEALVHGHRVRAVGRICMNMTMFDVTDLPDVQAGDDVWLIGGPAAEGEHPVTAQEWAEKLGTISYEILCLLGSLNPRVYHS</sequence>
<feature type="modified residue" description="N6-(pyridoxal phosphate)lysine" evidence="4 5">
    <location>
        <position position="35"/>
    </location>
</feature>
<dbReference type="Gene3D" id="2.40.37.10">
    <property type="entry name" value="Lyase, Ornithine Decarboxylase, Chain A, domain 1"/>
    <property type="match status" value="1"/>
</dbReference>
<dbReference type="SMART" id="SM01005">
    <property type="entry name" value="Ala_racemase_C"/>
    <property type="match status" value="1"/>
</dbReference>
<dbReference type="PRINTS" id="PR00992">
    <property type="entry name" value="ALARACEMASE"/>
</dbReference>
<dbReference type="SUPFAM" id="SSF50621">
    <property type="entry name" value="Alanine racemase C-terminal domain-like"/>
    <property type="match status" value="1"/>
</dbReference>
<dbReference type="InterPro" id="IPR011079">
    <property type="entry name" value="Ala_racemase_C"/>
</dbReference>
<dbReference type="InterPro" id="IPR009006">
    <property type="entry name" value="Ala_racemase/Decarboxylase_C"/>
</dbReference>
<comment type="similarity">
    <text evidence="4">Belongs to the alanine racemase family.</text>
</comment>
<reference evidence="8" key="1">
    <citation type="journal article" date="2021" name="PeerJ">
        <title>Extensive microbial diversity within the chicken gut microbiome revealed by metagenomics and culture.</title>
        <authorList>
            <person name="Gilroy R."/>
            <person name="Ravi A."/>
            <person name="Getino M."/>
            <person name="Pursley I."/>
            <person name="Horton D.L."/>
            <person name="Alikhan N.F."/>
            <person name="Baker D."/>
            <person name="Gharbi K."/>
            <person name="Hall N."/>
            <person name="Watson M."/>
            <person name="Adriaenssens E.M."/>
            <person name="Foster-Nyarko E."/>
            <person name="Jarju S."/>
            <person name="Secka A."/>
            <person name="Antonio M."/>
            <person name="Oren A."/>
            <person name="Chaudhuri R.R."/>
            <person name="La Ragione R."/>
            <person name="Hildebrand F."/>
            <person name="Pallen M.J."/>
        </authorList>
    </citation>
    <scope>NUCLEOTIDE SEQUENCE</scope>
    <source>
        <strain evidence="8">ChiHecec2B26-446</strain>
    </source>
</reference>
<evidence type="ECO:0000313" key="9">
    <source>
        <dbReference type="Proteomes" id="UP000886752"/>
    </source>
</evidence>
<dbReference type="GO" id="GO:0005829">
    <property type="term" value="C:cytosol"/>
    <property type="evidence" value="ECO:0007669"/>
    <property type="project" value="TreeGrafter"/>
</dbReference>
<dbReference type="Proteomes" id="UP000886752">
    <property type="component" value="Unassembled WGS sequence"/>
</dbReference>
<comment type="function">
    <text evidence="4">Catalyzes the interconversion of L-alanine and D-alanine. May also act on other amino acids.</text>
</comment>
<dbReference type="Gene3D" id="3.20.20.10">
    <property type="entry name" value="Alanine racemase"/>
    <property type="match status" value="1"/>
</dbReference>
<dbReference type="HAMAP" id="MF_01201">
    <property type="entry name" value="Ala_racemase"/>
    <property type="match status" value="1"/>
</dbReference>
<dbReference type="Pfam" id="PF00842">
    <property type="entry name" value="Ala_racemase_C"/>
    <property type="match status" value="1"/>
</dbReference>
<evidence type="ECO:0000256" key="6">
    <source>
        <dbReference type="PIRSR" id="PIRSR600821-52"/>
    </source>
</evidence>
<evidence type="ECO:0000256" key="2">
    <source>
        <dbReference type="ARBA" id="ARBA00022898"/>
    </source>
</evidence>